<gene>
    <name evidence="9" type="ORF">EDD27_9275</name>
</gene>
<evidence type="ECO:0000256" key="5">
    <source>
        <dbReference type="ARBA" id="ARBA00023014"/>
    </source>
</evidence>
<keyword evidence="5" id="KW-0411">Iron-sulfur</keyword>
<comment type="caution">
    <text evidence="9">The sequence shown here is derived from an EMBL/GenBank/DDBJ whole genome shotgun (WGS) entry which is preliminary data.</text>
</comment>
<dbReference type="Pfam" id="PF01799">
    <property type="entry name" value="Fer2_2"/>
    <property type="match status" value="1"/>
</dbReference>
<evidence type="ECO:0000256" key="3">
    <source>
        <dbReference type="ARBA" id="ARBA00023002"/>
    </source>
</evidence>
<accession>A0A438MKY9</accession>
<organism evidence="9 10">
    <name type="scientific">Nonomuraea polychroma</name>
    <dbReference type="NCBI Taxonomy" id="46176"/>
    <lineage>
        <taxon>Bacteria</taxon>
        <taxon>Bacillati</taxon>
        <taxon>Actinomycetota</taxon>
        <taxon>Actinomycetes</taxon>
        <taxon>Streptosporangiales</taxon>
        <taxon>Streptosporangiaceae</taxon>
        <taxon>Nonomuraea</taxon>
    </lineage>
</organism>
<dbReference type="SUPFAM" id="SSF54292">
    <property type="entry name" value="2Fe-2S ferredoxin-like"/>
    <property type="match status" value="1"/>
</dbReference>
<dbReference type="SMART" id="SM00886">
    <property type="entry name" value="Dabb"/>
    <property type="match status" value="1"/>
</dbReference>
<evidence type="ECO:0000256" key="6">
    <source>
        <dbReference type="ARBA" id="ARBA00060707"/>
    </source>
</evidence>
<dbReference type="GO" id="GO:0051537">
    <property type="term" value="F:2 iron, 2 sulfur cluster binding"/>
    <property type="evidence" value="ECO:0007669"/>
    <property type="project" value="UniProtKB-KW"/>
</dbReference>
<evidence type="ECO:0000256" key="2">
    <source>
        <dbReference type="ARBA" id="ARBA00022723"/>
    </source>
</evidence>
<keyword evidence="4" id="KW-0408">Iron</keyword>
<evidence type="ECO:0000259" key="8">
    <source>
        <dbReference type="PROSITE" id="PS51502"/>
    </source>
</evidence>
<feature type="domain" description="Stress-response A/B barrel" evidence="8">
    <location>
        <begin position="2"/>
        <end position="91"/>
    </location>
</feature>
<dbReference type="PANTHER" id="PTHR45331">
    <property type="entry name" value="OXIDOREDUCTASE, IRON-SULPHUR BINDING SUBUNIT-RELATED-RELATED"/>
    <property type="match status" value="1"/>
</dbReference>
<dbReference type="Pfam" id="PF07876">
    <property type="entry name" value="Dabb"/>
    <property type="match status" value="1"/>
</dbReference>
<dbReference type="FunFam" id="3.10.20.30:FF:000020">
    <property type="entry name" value="Xanthine dehydrogenase iron-sulfur subunit"/>
    <property type="match status" value="1"/>
</dbReference>
<evidence type="ECO:0000313" key="9">
    <source>
        <dbReference type="EMBL" id="RVX46397.1"/>
    </source>
</evidence>
<feature type="domain" description="2Fe-2S ferredoxin-type" evidence="7">
    <location>
        <begin position="174"/>
        <end position="250"/>
    </location>
</feature>
<keyword evidence="2" id="KW-0479">Metal-binding</keyword>
<evidence type="ECO:0000313" key="10">
    <source>
        <dbReference type="Proteomes" id="UP000284824"/>
    </source>
</evidence>
<dbReference type="SUPFAM" id="SSF47741">
    <property type="entry name" value="CO dehydrogenase ISP C-domain like"/>
    <property type="match status" value="1"/>
</dbReference>
<dbReference type="AlphaFoldDB" id="A0A438MKY9"/>
<dbReference type="EMBL" id="SAUN01000001">
    <property type="protein sequence ID" value="RVX46397.1"/>
    <property type="molecule type" value="Genomic_DNA"/>
</dbReference>
<dbReference type="Gene3D" id="3.30.70.100">
    <property type="match status" value="1"/>
</dbReference>
<dbReference type="InterPro" id="IPR052914">
    <property type="entry name" value="Aldehyde_Oxdr_Iron-Sulfur"/>
</dbReference>
<dbReference type="InterPro" id="IPR011008">
    <property type="entry name" value="Dimeric_a/b-barrel"/>
</dbReference>
<dbReference type="InterPro" id="IPR036010">
    <property type="entry name" value="2Fe-2S_ferredoxin-like_sf"/>
</dbReference>
<reference evidence="9 10" key="1">
    <citation type="submission" date="2019-01" db="EMBL/GenBank/DDBJ databases">
        <title>Sequencing the genomes of 1000 actinobacteria strains.</title>
        <authorList>
            <person name="Klenk H.-P."/>
        </authorList>
    </citation>
    <scope>NUCLEOTIDE SEQUENCE [LARGE SCALE GENOMIC DNA]</scope>
    <source>
        <strain evidence="9 10">DSM 43925</strain>
    </source>
</reference>
<sequence length="327" mass="35040">MIYHGSRFTFKPEVTPEQRTEALESLREQGRVVPSVKSFAVGRDYSGEYEWGAIFVIEDLDGYREYLMHPARRRADQIGLPLVEESVSFDVTDDPDPETGVKIAELRQRLLEASVEHDPLPERAAHTRRTVLKAIAVTAAGTAAAGTGIAAAPAAAAPQVAAAQAYAVAAGSSVEVALSVNGQPRKVVLEPRVTLLDALRERLGLTGTKKGCDRGECGACTVLVDGERVKSCLTLAVMRQGAEVTTVEGLARGEELHPVQEAFIRHDAFQCGACTPGQIMSAVACIDEGHTGSEAEIREWMSGNLCRCAAYQNIVAAVADAAKEVRR</sequence>
<dbReference type="PROSITE" id="PS51085">
    <property type="entry name" value="2FE2S_FER_2"/>
    <property type="match status" value="1"/>
</dbReference>
<dbReference type="InterPro" id="IPR036884">
    <property type="entry name" value="2Fe-2S-bd_dom_sf"/>
</dbReference>
<dbReference type="FunFam" id="1.10.150.120:FF:000003">
    <property type="entry name" value="Carbon monoxide dehydrogenase, small subunit"/>
    <property type="match status" value="1"/>
</dbReference>
<keyword evidence="1" id="KW-0001">2Fe-2S</keyword>
<keyword evidence="3" id="KW-0560">Oxidoreductase</keyword>
<dbReference type="GO" id="GO:0046872">
    <property type="term" value="F:metal ion binding"/>
    <property type="evidence" value="ECO:0007669"/>
    <property type="project" value="UniProtKB-KW"/>
</dbReference>
<dbReference type="SUPFAM" id="SSF54909">
    <property type="entry name" value="Dimeric alpha+beta barrel"/>
    <property type="match status" value="1"/>
</dbReference>
<evidence type="ECO:0000256" key="4">
    <source>
        <dbReference type="ARBA" id="ARBA00023004"/>
    </source>
</evidence>
<dbReference type="InterPro" id="IPR002888">
    <property type="entry name" value="2Fe-2S-bd"/>
</dbReference>
<dbReference type="InterPro" id="IPR013097">
    <property type="entry name" value="Dabb"/>
</dbReference>
<dbReference type="InterPro" id="IPR001041">
    <property type="entry name" value="2Fe-2S_ferredoxin-type"/>
</dbReference>
<protein>
    <submittedName>
        <fullName evidence="9">Aerobic-type carbon monoxide dehydrogenase small subunit (CoxS/CutS family)</fullName>
    </submittedName>
</protein>
<dbReference type="CDD" id="cd00207">
    <property type="entry name" value="fer2"/>
    <property type="match status" value="1"/>
</dbReference>
<keyword evidence="10" id="KW-1185">Reference proteome</keyword>
<dbReference type="PROSITE" id="PS00197">
    <property type="entry name" value="2FE2S_FER_1"/>
    <property type="match status" value="1"/>
</dbReference>
<dbReference type="PANTHER" id="PTHR45331:SF2">
    <property type="entry name" value="OXIDOREDUCTASE WITH IRON-SULFUR SUBUNIT"/>
    <property type="match status" value="1"/>
</dbReference>
<dbReference type="Proteomes" id="UP000284824">
    <property type="component" value="Unassembled WGS sequence"/>
</dbReference>
<dbReference type="GO" id="GO:0016903">
    <property type="term" value="F:oxidoreductase activity, acting on the aldehyde or oxo group of donors"/>
    <property type="evidence" value="ECO:0007669"/>
    <property type="project" value="TreeGrafter"/>
</dbReference>
<dbReference type="PROSITE" id="PS51502">
    <property type="entry name" value="S_R_A_B_BARREL"/>
    <property type="match status" value="1"/>
</dbReference>
<dbReference type="Gene3D" id="1.10.150.120">
    <property type="entry name" value="[2Fe-2S]-binding domain"/>
    <property type="match status" value="1"/>
</dbReference>
<comment type="pathway">
    <text evidence="6">Alkaloid degradation; nicotine degradation.</text>
</comment>
<dbReference type="InterPro" id="IPR006058">
    <property type="entry name" value="2Fe2S_fd_BS"/>
</dbReference>
<dbReference type="Pfam" id="PF00111">
    <property type="entry name" value="Fer2"/>
    <property type="match status" value="1"/>
</dbReference>
<evidence type="ECO:0000259" key="7">
    <source>
        <dbReference type="PROSITE" id="PS51085"/>
    </source>
</evidence>
<dbReference type="Gene3D" id="3.10.20.30">
    <property type="match status" value="1"/>
</dbReference>
<dbReference type="InterPro" id="IPR012675">
    <property type="entry name" value="Beta-grasp_dom_sf"/>
</dbReference>
<name>A0A438MKY9_9ACTN</name>
<proteinExistence type="predicted"/>
<evidence type="ECO:0000256" key="1">
    <source>
        <dbReference type="ARBA" id="ARBA00022714"/>
    </source>
</evidence>